<evidence type="ECO:0000259" key="7">
    <source>
        <dbReference type="Pfam" id="PF06271"/>
    </source>
</evidence>
<keyword evidence="5 6" id="KW-0472">Membrane</keyword>
<dbReference type="AlphaFoldDB" id="Q7MS06"/>
<feature type="domain" description="RDD" evidence="7">
    <location>
        <begin position="16"/>
        <end position="144"/>
    </location>
</feature>
<gene>
    <name evidence="8" type="ordered locus">WS0895</name>
</gene>
<organism evidence="9">
    <name type="scientific">Wolinella succinogenes (strain ATCC 29543 / DSM 1740 / CCUG 13145 / JCM 31913 / LMG 7466 / NCTC 11488 / FDC 602W)</name>
    <name type="common">Vibrio succinogenes</name>
    <dbReference type="NCBI Taxonomy" id="273121"/>
    <lineage>
        <taxon>Bacteria</taxon>
        <taxon>Pseudomonadati</taxon>
        <taxon>Campylobacterota</taxon>
        <taxon>Epsilonproteobacteria</taxon>
        <taxon>Campylobacterales</taxon>
        <taxon>Helicobacteraceae</taxon>
        <taxon>Wolinella</taxon>
    </lineage>
</organism>
<protein>
    <recommendedName>
        <fullName evidence="7">RDD domain-containing protein</fullName>
    </recommendedName>
</protein>
<dbReference type="HOGENOM" id="CLU_053152_5_0_7"/>
<evidence type="ECO:0000313" key="9">
    <source>
        <dbReference type="Proteomes" id="UP000000422"/>
    </source>
</evidence>
<comment type="subcellular location">
    <subcellularLocation>
        <location evidence="1">Cell membrane</location>
        <topology evidence="1">Multi-pass membrane protein</topology>
    </subcellularLocation>
</comment>
<keyword evidence="3 6" id="KW-0812">Transmembrane</keyword>
<evidence type="ECO:0000256" key="5">
    <source>
        <dbReference type="ARBA" id="ARBA00023136"/>
    </source>
</evidence>
<evidence type="ECO:0000256" key="3">
    <source>
        <dbReference type="ARBA" id="ARBA00022692"/>
    </source>
</evidence>
<dbReference type="Pfam" id="PF06271">
    <property type="entry name" value="RDD"/>
    <property type="match status" value="1"/>
</dbReference>
<dbReference type="PANTHER" id="PTHR36115:SF6">
    <property type="entry name" value="PROLINE-RICH ANTIGEN HOMOLOG"/>
    <property type="match status" value="1"/>
</dbReference>
<dbReference type="STRING" id="273121.WS0895"/>
<accession>Q7MS06</accession>
<sequence length="151" mass="17184">MKDRLEEIFERENLRTPSMFRRIMAYTIDDLLISLLMVVILWDRIEAHASDPEAMIGIINAALLEIVAIRFFYQWIFVTFYGATLGKMLFKMRVVSIDTLDNPALIPSAIRSAIRAAGEILFYIPLAVAFMDSFKQALHDKVAKTVVVSLA</sequence>
<dbReference type="KEGG" id="wsu:WS0895"/>
<evidence type="ECO:0000256" key="1">
    <source>
        <dbReference type="ARBA" id="ARBA00004651"/>
    </source>
</evidence>
<dbReference type="GO" id="GO:0005886">
    <property type="term" value="C:plasma membrane"/>
    <property type="evidence" value="ECO:0007669"/>
    <property type="project" value="UniProtKB-SubCell"/>
</dbReference>
<dbReference type="eggNOG" id="COG1714">
    <property type="taxonomic scope" value="Bacteria"/>
</dbReference>
<feature type="transmembrane region" description="Helical" evidence="6">
    <location>
        <begin position="23"/>
        <end position="42"/>
    </location>
</feature>
<proteinExistence type="predicted"/>
<keyword evidence="4 6" id="KW-1133">Transmembrane helix</keyword>
<evidence type="ECO:0000313" key="8">
    <source>
        <dbReference type="EMBL" id="CAE10000.1"/>
    </source>
</evidence>
<name>Q7MS06_WOLSU</name>
<keyword evidence="2" id="KW-1003">Cell membrane</keyword>
<dbReference type="InterPro" id="IPR051791">
    <property type="entry name" value="Pra-immunoreactive"/>
</dbReference>
<dbReference type="PANTHER" id="PTHR36115">
    <property type="entry name" value="PROLINE-RICH ANTIGEN HOMOLOG-RELATED"/>
    <property type="match status" value="1"/>
</dbReference>
<evidence type="ECO:0000256" key="2">
    <source>
        <dbReference type="ARBA" id="ARBA00022475"/>
    </source>
</evidence>
<keyword evidence="9" id="KW-1185">Reference proteome</keyword>
<dbReference type="Proteomes" id="UP000000422">
    <property type="component" value="Chromosome"/>
</dbReference>
<dbReference type="RefSeq" id="WP_011138797.1">
    <property type="nucleotide sequence ID" value="NC_005090.1"/>
</dbReference>
<evidence type="ECO:0000256" key="4">
    <source>
        <dbReference type="ARBA" id="ARBA00022989"/>
    </source>
</evidence>
<dbReference type="EMBL" id="BX571659">
    <property type="protein sequence ID" value="CAE10000.1"/>
    <property type="molecule type" value="Genomic_DNA"/>
</dbReference>
<reference evidence="8 9" key="1">
    <citation type="journal article" date="2003" name="Proc. Natl. Acad. Sci. U.S.A.">
        <title>Complete genome sequence and analysis of Wolinella succinogenes.</title>
        <authorList>
            <person name="Baar C."/>
            <person name="Eppinger M."/>
            <person name="Raddatz G."/>
            <person name="Simon JM."/>
            <person name="Lanz C."/>
            <person name="Klimmek O."/>
            <person name="Nandakumar R."/>
            <person name="Gross R."/>
            <person name="Rosinus A."/>
            <person name="Keller H."/>
            <person name="Jagtap P."/>
            <person name="Linke B."/>
            <person name="Meyer F."/>
            <person name="Lederer H."/>
            <person name="Schuster S.C."/>
        </authorList>
    </citation>
    <scope>NUCLEOTIDE SEQUENCE [LARGE SCALE GENOMIC DNA]</scope>
    <source>
        <strain evidence="9">ATCC 29543 / DSM 1740 / CCUG 13145 / JCM 31913 / LMG 7466 / NCTC 11488 / FDC 602W</strain>
    </source>
</reference>
<evidence type="ECO:0000256" key="6">
    <source>
        <dbReference type="SAM" id="Phobius"/>
    </source>
</evidence>
<feature type="transmembrane region" description="Helical" evidence="6">
    <location>
        <begin position="54"/>
        <end position="83"/>
    </location>
</feature>
<dbReference type="InterPro" id="IPR010432">
    <property type="entry name" value="RDD"/>
</dbReference>